<evidence type="ECO:0000313" key="1">
    <source>
        <dbReference type="EMBL" id="VDD85439.1"/>
    </source>
</evidence>
<gene>
    <name evidence="1" type="ORF">EVEC_LOCUS582</name>
</gene>
<dbReference type="Proteomes" id="UP000274131">
    <property type="component" value="Unassembled WGS sequence"/>
</dbReference>
<dbReference type="AlphaFoldDB" id="A0A0N4UU17"/>
<organism evidence="3">
    <name type="scientific">Enterobius vermicularis</name>
    <name type="common">Human pinworm</name>
    <dbReference type="NCBI Taxonomy" id="51028"/>
    <lineage>
        <taxon>Eukaryota</taxon>
        <taxon>Metazoa</taxon>
        <taxon>Ecdysozoa</taxon>
        <taxon>Nematoda</taxon>
        <taxon>Chromadorea</taxon>
        <taxon>Rhabditida</taxon>
        <taxon>Spirurina</taxon>
        <taxon>Oxyuridomorpha</taxon>
        <taxon>Oxyuroidea</taxon>
        <taxon>Oxyuridae</taxon>
        <taxon>Enterobius</taxon>
    </lineage>
</organism>
<name>A0A0N4UU17_ENTVE</name>
<dbReference type="WBParaSite" id="EVEC_0000085801-mRNA-1">
    <property type="protein sequence ID" value="EVEC_0000085801-mRNA-1"/>
    <property type="gene ID" value="EVEC_0000085801"/>
</dbReference>
<reference evidence="3" key="1">
    <citation type="submission" date="2017-02" db="UniProtKB">
        <authorList>
            <consortium name="WormBaseParasite"/>
        </authorList>
    </citation>
    <scope>IDENTIFICATION</scope>
</reference>
<dbReference type="EMBL" id="UXUI01001424">
    <property type="protein sequence ID" value="VDD85439.1"/>
    <property type="molecule type" value="Genomic_DNA"/>
</dbReference>
<protein>
    <submittedName>
        <fullName evidence="3">Transcriptional regulator</fullName>
    </submittedName>
</protein>
<proteinExistence type="predicted"/>
<evidence type="ECO:0000313" key="3">
    <source>
        <dbReference type="WBParaSite" id="EVEC_0000085801-mRNA-1"/>
    </source>
</evidence>
<sequence length="46" mass="5259">MATLTPSQEHAQKKRDIAQAQQEIQAAVQRAWPCFYEKPMKKEVGS</sequence>
<reference evidence="1 2" key="2">
    <citation type="submission" date="2018-10" db="EMBL/GenBank/DDBJ databases">
        <authorList>
            <consortium name="Pathogen Informatics"/>
        </authorList>
    </citation>
    <scope>NUCLEOTIDE SEQUENCE [LARGE SCALE GENOMIC DNA]</scope>
</reference>
<accession>A0A0N4UU17</accession>
<keyword evidence="2" id="KW-1185">Reference proteome</keyword>
<evidence type="ECO:0000313" key="2">
    <source>
        <dbReference type="Proteomes" id="UP000274131"/>
    </source>
</evidence>